<evidence type="ECO:0000256" key="1">
    <source>
        <dbReference type="ARBA" id="ARBA00022729"/>
    </source>
</evidence>
<dbReference type="Proteomes" id="UP001354989">
    <property type="component" value="Chromosome"/>
</dbReference>
<sequence>MPTKLLNILLIFFLLIAHSGIAQPRFKYSNAIPVVSDHPLKMPWAGGLNSPQVSNFDFNGDQQADLFIYDKNNQQAKAFLCQDDQYIPCPECLLDFPEALNGWVLLRDYNGDGLPDIFTKQQFGISVYENIGQGDQWEFQLVADPLASTAPSGREQNLQCSSTDIPAIQDIDGDGDLDILVYNFAMGGFVRSHINRSMENDGTMGLNFALDNLAWGEFEECDCQHYAFENEGCGASSYRIEHVGGKSLTLLDLNDDGLLDLLAGHEQCPELYFLPNTGTAANALFRSFEAPYQQVSYPYFPVAYTVATEGRTSPSLLVGSNYNENDNFGVDFKNTLWKLDLVDGEYQLKTNNYLQGEMIDVGAYASAITIDLNDDQKNDLLVAGQGKMVDGKSYFDLQYFENNGNNQQASLTQKPTTMLNTDQLDGAFPKLQSFDLNQDGKADILLSMANPDLRFRTLYVALATENGFTAFQPMSNNLSSFTQLRFHDQIHFFSKEGKTFAIMARKEGRLELWAPEISDYRIDFSLITDRYLSIEDNYTQANPSVFYVNDPQGDYLLKTDFSQQLTVITDLDTEPTFTTNTWQLTDSDTPKSFRLGDENHINIGFFTPNSPHVLVGQKSGGILLLENAEPSSNVSWSTAAYPNPLKAGQQLTVKSSLNSEVAIFNMLGQRIGVATKLQANESQKIPFPRKQGILLLQFKSSQGIRTQKIVIE</sequence>
<dbReference type="InterPro" id="IPR026444">
    <property type="entry name" value="Secre_tail"/>
</dbReference>
<evidence type="ECO:0000313" key="3">
    <source>
        <dbReference type="Proteomes" id="UP001354989"/>
    </source>
</evidence>
<reference evidence="2 3" key="1">
    <citation type="submission" date="2021-12" db="EMBL/GenBank/DDBJ databases">
        <title>Genome sequencing of bacteria with rrn-lacking chromosome and rrn-plasmid.</title>
        <authorList>
            <person name="Anda M."/>
            <person name="Iwasaki W."/>
        </authorList>
    </citation>
    <scope>NUCLEOTIDE SEQUENCE [LARGE SCALE GENOMIC DNA]</scope>
    <source>
        <strain evidence="2 3">NBRC 101262</strain>
    </source>
</reference>
<keyword evidence="1" id="KW-0732">Signal</keyword>
<protein>
    <recommendedName>
        <fullName evidence="4">T9SS type A sorting domain-containing protein</fullName>
    </recommendedName>
</protein>
<accession>A0ABM7VBZ7</accession>
<dbReference type="InterPro" id="IPR028994">
    <property type="entry name" value="Integrin_alpha_N"/>
</dbReference>
<name>A0ABM7VBZ7_9BACT</name>
<proteinExistence type="predicted"/>
<dbReference type="Pfam" id="PF13517">
    <property type="entry name" value="FG-GAP_3"/>
    <property type="match status" value="2"/>
</dbReference>
<dbReference type="RefSeq" id="WP_338397681.1">
    <property type="nucleotide sequence ID" value="NZ_AP025292.1"/>
</dbReference>
<dbReference type="PANTHER" id="PTHR46580:SF4">
    <property type="entry name" value="ATP_GTP-BINDING PROTEIN"/>
    <property type="match status" value="1"/>
</dbReference>
<gene>
    <name evidence="2" type="ORF">PEPS_07350</name>
</gene>
<dbReference type="EMBL" id="AP025292">
    <property type="protein sequence ID" value="BDC98454.1"/>
    <property type="molecule type" value="Genomic_DNA"/>
</dbReference>
<dbReference type="NCBIfam" id="TIGR04183">
    <property type="entry name" value="Por_Secre_tail"/>
    <property type="match status" value="1"/>
</dbReference>
<evidence type="ECO:0008006" key="4">
    <source>
        <dbReference type="Google" id="ProtNLM"/>
    </source>
</evidence>
<dbReference type="SUPFAM" id="SSF69318">
    <property type="entry name" value="Integrin alpha N-terminal domain"/>
    <property type="match status" value="1"/>
</dbReference>
<keyword evidence="3" id="KW-1185">Reference proteome</keyword>
<dbReference type="InterPro" id="IPR013517">
    <property type="entry name" value="FG-GAP"/>
</dbReference>
<dbReference type="PANTHER" id="PTHR46580">
    <property type="entry name" value="SENSOR KINASE-RELATED"/>
    <property type="match status" value="1"/>
</dbReference>
<organism evidence="2 3">
    <name type="scientific">Persicobacter psychrovividus</name>
    <dbReference type="NCBI Taxonomy" id="387638"/>
    <lineage>
        <taxon>Bacteria</taxon>
        <taxon>Pseudomonadati</taxon>
        <taxon>Bacteroidota</taxon>
        <taxon>Cytophagia</taxon>
        <taxon>Cytophagales</taxon>
        <taxon>Persicobacteraceae</taxon>
        <taxon>Persicobacter</taxon>
    </lineage>
</organism>
<evidence type="ECO:0000313" key="2">
    <source>
        <dbReference type="EMBL" id="BDC98454.1"/>
    </source>
</evidence>